<accession>A0AAX4KF24</accession>
<feature type="compositionally biased region" description="Polar residues" evidence="1">
    <location>
        <begin position="448"/>
        <end position="457"/>
    </location>
</feature>
<organism evidence="2 3">
    <name type="scientific">Kwoniella europaea PYCC6329</name>
    <dbReference type="NCBI Taxonomy" id="1423913"/>
    <lineage>
        <taxon>Eukaryota</taxon>
        <taxon>Fungi</taxon>
        <taxon>Dikarya</taxon>
        <taxon>Basidiomycota</taxon>
        <taxon>Agaricomycotina</taxon>
        <taxon>Tremellomycetes</taxon>
        <taxon>Tremellales</taxon>
        <taxon>Cryptococcaceae</taxon>
        <taxon>Kwoniella</taxon>
    </lineage>
</organism>
<gene>
    <name evidence="2" type="ORF">V865_003259</name>
</gene>
<protein>
    <submittedName>
        <fullName evidence="2">Uncharacterized protein</fullName>
    </submittedName>
</protein>
<feature type="region of interest" description="Disordered" evidence="1">
    <location>
        <begin position="427"/>
        <end position="457"/>
    </location>
</feature>
<feature type="compositionally biased region" description="Basic and acidic residues" evidence="1">
    <location>
        <begin position="237"/>
        <end position="247"/>
    </location>
</feature>
<sequence length="476" mass="54552">MSVTSPSGLPAYGSLYKDFDSIVEVEWQDCNTIDGHIKPSDPSKGGDPSISIRSYTIGDIRIHSIRPTEESANLHDIRPEYQKRESSEEIGFLNQYITGNINSNLIKSEEDLDQKGGYRDFHIVPGSEISNSYNKKEEHPQLKVFLYRDGAKSFNSSHLDYMKAISCDRYNNHYDPSGKDSFGHSYGFSNQDEKEIWQFGHKKDLHPYWSFTQTAEETQRYLNARNSSAQRYSNYRDAPRPSQRDRSEYNIGSFLSDEEKAKFPSGNYNRWMEAELITKFLVPHHHHDNDRNEGGQEFIKGIRIPTEPYHHGTIGQGKTETLRGFNDDLDDWYNGDKPNYKSTIRIKWSRLMFQDEYERLCASATGRQTGYQCQQQYYYPSQSAQNKESEVGGFQVVGEVSDDEESDGQPPGIPLFNSLNPMSRTMIDLRTNDSSPPDTADEEYAEQSAATEGNSRLNRLKRFFPGFKGKAKEGSH</sequence>
<reference evidence="2 3" key="1">
    <citation type="submission" date="2024-01" db="EMBL/GenBank/DDBJ databases">
        <title>Comparative genomics of Cryptococcus and Kwoniella reveals pathogenesis evolution and contrasting modes of karyotype evolution via chromosome fusion or intercentromeric recombination.</title>
        <authorList>
            <person name="Coelho M.A."/>
            <person name="David-Palma M."/>
            <person name="Shea T."/>
            <person name="Bowers K."/>
            <person name="McGinley-Smith S."/>
            <person name="Mohammad A.W."/>
            <person name="Gnirke A."/>
            <person name="Yurkov A.M."/>
            <person name="Nowrousian M."/>
            <person name="Sun S."/>
            <person name="Cuomo C.A."/>
            <person name="Heitman J."/>
        </authorList>
    </citation>
    <scope>NUCLEOTIDE SEQUENCE [LARGE SCALE GENOMIC DNA]</scope>
    <source>
        <strain evidence="2 3">PYCC6329</strain>
    </source>
</reference>
<dbReference type="AlphaFoldDB" id="A0AAX4KF24"/>
<name>A0AAX4KF24_9TREE</name>
<feature type="region of interest" description="Disordered" evidence="1">
    <location>
        <begin position="226"/>
        <end position="247"/>
    </location>
</feature>
<feature type="region of interest" description="Disordered" evidence="1">
    <location>
        <begin position="401"/>
        <end position="420"/>
    </location>
</feature>
<dbReference type="EMBL" id="CP144089">
    <property type="protein sequence ID" value="WWD05186.1"/>
    <property type="molecule type" value="Genomic_DNA"/>
</dbReference>
<dbReference type="RefSeq" id="XP_066083153.1">
    <property type="nucleotide sequence ID" value="XM_066227056.1"/>
</dbReference>
<proteinExistence type="predicted"/>
<dbReference type="GeneID" id="91102063"/>
<evidence type="ECO:0000313" key="2">
    <source>
        <dbReference type="EMBL" id="WWD05186.1"/>
    </source>
</evidence>
<dbReference type="Proteomes" id="UP001358614">
    <property type="component" value="Chromosome 1"/>
</dbReference>
<evidence type="ECO:0000256" key="1">
    <source>
        <dbReference type="SAM" id="MobiDB-lite"/>
    </source>
</evidence>
<dbReference type="KEGG" id="ker:91102063"/>
<evidence type="ECO:0000313" key="3">
    <source>
        <dbReference type="Proteomes" id="UP001358614"/>
    </source>
</evidence>
<keyword evidence="3" id="KW-1185">Reference proteome</keyword>